<dbReference type="Pfam" id="PF13852">
    <property type="entry name" value="DUF4197"/>
    <property type="match status" value="1"/>
</dbReference>
<comment type="caution">
    <text evidence="2">The sequence shown here is derived from an EMBL/GenBank/DDBJ whole genome shotgun (WGS) entry which is preliminary data.</text>
</comment>
<dbReference type="InterPro" id="IPR025245">
    <property type="entry name" value="DUF4197"/>
</dbReference>
<keyword evidence="1" id="KW-0732">Signal</keyword>
<dbReference type="Proteomes" id="UP000239532">
    <property type="component" value="Unassembled WGS sequence"/>
</dbReference>
<protein>
    <recommendedName>
        <fullName evidence="4">DUF4197 domain-containing protein</fullName>
    </recommendedName>
</protein>
<sequence>MKKIILLFVACMILSSCAELQSIASQLPQSGALSQADIGNGLRQALDKGVNQQVTKLSTRDGFFKNEAVKILLPQELQDVDSGLRKIGLGSVADEGLKLLNRAAEEATKEALPIFVDAVKDITFADAKNILLGNQRAATSYLESKTQQSLYDKLSPVIDKNLSEVGATKLWSDAITRYNSIPLLNDVNPDLRDYVTQKALEGVFTMIAQEEIQIRESVNARTTDLLRRVFALQD</sequence>
<dbReference type="EMBL" id="MQUC01000003">
    <property type="protein sequence ID" value="PRP66076.1"/>
    <property type="molecule type" value="Genomic_DNA"/>
</dbReference>
<feature type="chain" id="PRO_5015550288" description="DUF4197 domain-containing protein" evidence="1">
    <location>
        <begin position="19"/>
        <end position="234"/>
    </location>
</feature>
<evidence type="ECO:0000313" key="3">
    <source>
        <dbReference type="Proteomes" id="UP000239532"/>
    </source>
</evidence>
<reference evidence="2 3" key="1">
    <citation type="submission" date="2016-11" db="EMBL/GenBank/DDBJ databases">
        <title>Trade-off between light-utilization and light-protection in marine flavobacteria.</title>
        <authorList>
            <person name="Kumagai Y."/>
        </authorList>
    </citation>
    <scope>NUCLEOTIDE SEQUENCE [LARGE SCALE GENOMIC DNA]</scope>
    <source>
        <strain evidence="2 3">JCM 17109</strain>
    </source>
</reference>
<dbReference type="OrthoDB" id="5292580at2"/>
<keyword evidence="3" id="KW-1185">Reference proteome</keyword>
<gene>
    <name evidence="2" type="ORF">BST86_02730</name>
</gene>
<feature type="signal peptide" evidence="1">
    <location>
        <begin position="1"/>
        <end position="18"/>
    </location>
</feature>
<name>A0A2S9WS15_9FLAO</name>
<dbReference type="RefSeq" id="WP_105981927.1">
    <property type="nucleotide sequence ID" value="NZ_MQUC01000003.1"/>
</dbReference>
<evidence type="ECO:0000313" key="2">
    <source>
        <dbReference type="EMBL" id="PRP66076.1"/>
    </source>
</evidence>
<accession>A0A2S9WS15</accession>
<proteinExistence type="predicted"/>
<evidence type="ECO:0000256" key="1">
    <source>
        <dbReference type="SAM" id="SignalP"/>
    </source>
</evidence>
<evidence type="ECO:0008006" key="4">
    <source>
        <dbReference type="Google" id="ProtNLM"/>
    </source>
</evidence>
<organism evidence="2 3">
    <name type="scientific">Nonlabens agnitus</name>
    <dbReference type="NCBI Taxonomy" id="870484"/>
    <lineage>
        <taxon>Bacteria</taxon>
        <taxon>Pseudomonadati</taxon>
        <taxon>Bacteroidota</taxon>
        <taxon>Flavobacteriia</taxon>
        <taxon>Flavobacteriales</taxon>
        <taxon>Flavobacteriaceae</taxon>
        <taxon>Nonlabens</taxon>
    </lineage>
</organism>
<dbReference type="AlphaFoldDB" id="A0A2S9WS15"/>
<dbReference type="PROSITE" id="PS51257">
    <property type="entry name" value="PROKAR_LIPOPROTEIN"/>
    <property type="match status" value="1"/>
</dbReference>